<dbReference type="RefSeq" id="WP_179899490.1">
    <property type="nucleotide sequence ID" value="NZ_JACBXV010000006.1"/>
</dbReference>
<dbReference type="AlphaFoldDB" id="A0A853EFF1"/>
<protein>
    <submittedName>
        <fullName evidence="1">Uncharacterized protein</fullName>
    </submittedName>
</protein>
<evidence type="ECO:0000313" key="1">
    <source>
        <dbReference type="EMBL" id="NYS68147.1"/>
    </source>
</evidence>
<gene>
    <name evidence="1" type="ORF">HZZ05_01095</name>
</gene>
<reference evidence="1 2" key="1">
    <citation type="submission" date="2020-07" db="EMBL/GenBank/DDBJ databases">
        <title>MOT database genomes.</title>
        <authorList>
            <person name="Joseph S."/>
            <person name="Aduse-Opoku J."/>
            <person name="Hashim A."/>
            <person name="Wade W."/>
            <person name="Curtis M."/>
        </authorList>
    </citation>
    <scope>NUCLEOTIDE SEQUENCE [LARGE SCALE GENOMIC DNA]</scope>
    <source>
        <strain evidence="1 2">WMus004</strain>
    </source>
</reference>
<proteinExistence type="predicted"/>
<organism evidence="1 2">
    <name type="scientific">Actinomyces bowdenii</name>
    <dbReference type="NCBI Taxonomy" id="131109"/>
    <lineage>
        <taxon>Bacteria</taxon>
        <taxon>Bacillati</taxon>
        <taxon>Actinomycetota</taxon>
        <taxon>Actinomycetes</taxon>
        <taxon>Actinomycetales</taxon>
        <taxon>Actinomycetaceae</taxon>
        <taxon>Actinomyces</taxon>
    </lineage>
</organism>
<sequence>MISQAASQAEADRSTIIRLRQVAKDGALTALAASKPGARGESARDAELEQAHAEIERLSEAVKELAVKPTVLEKKGGLE</sequence>
<name>A0A853EFF1_9ACTO</name>
<dbReference type="EMBL" id="JACBXV010000006">
    <property type="protein sequence ID" value="NYS68147.1"/>
    <property type="molecule type" value="Genomic_DNA"/>
</dbReference>
<accession>A0A853EFF1</accession>
<dbReference type="Proteomes" id="UP000572528">
    <property type="component" value="Unassembled WGS sequence"/>
</dbReference>
<comment type="caution">
    <text evidence="1">The sequence shown here is derived from an EMBL/GenBank/DDBJ whole genome shotgun (WGS) entry which is preliminary data.</text>
</comment>
<evidence type="ECO:0000313" key="2">
    <source>
        <dbReference type="Proteomes" id="UP000572528"/>
    </source>
</evidence>